<evidence type="ECO:0000256" key="1">
    <source>
        <dbReference type="SAM" id="MobiDB-lite"/>
    </source>
</evidence>
<organism evidence="2">
    <name type="scientific">viral metagenome</name>
    <dbReference type="NCBI Taxonomy" id="1070528"/>
    <lineage>
        <taxon>unclassified sequences</taxon>
        <taxon>metagenomes</taxon>
        <taxon>organismal metagenomes</taxon>
    </lineage>
</organism>
<name>A0A6C0AMV8_9ZZZZ</name>
<proteinExistence type="predicted"/>
<protein>
    <submittedName>
        <fullName evidence="2">Uncharacterized protein</fullName>
    </submittedName>
</protein>
<sequence length="356" mass="40634">MDIQDSSAAIYSEAKSEYTKQLVYNFQPALLRFFLDRFTEVKQSPLVTSRAKSALSEFQESMSQIPEWNLDKVRTETTTLLQSIQCDYIEELITAVFIAHTKILSAIRLHSKPRRKINITVPKPDHFMHRTMSECSRLLWSNVYLFSDSVPSLERQKNMNDVNRFLEEGILQAIRNLLPVKSILRDSLQEDEDDGIQLEASKLTESSEIHEESKGKATEESEIKNPEVIEIKSEILEKPLQPVQPVQTLQPEQLIPEQVKLEEVKQEEVKQEKVIPEEVKAKQEMLIIDTEKSVGFTGIDSVFGTNGEAELRETTEESDELKILGELEELDMGEIEEIDAPAPTPIPLSADDYETL</sequence>
<dbReference type="Pfam" id="PF19068">
    <property type="entry name" value="DUF5764"/>
    <property type="match status" value="1"/>
</dbReference>
<feature type="compositionally biased region" description="Basic and acidic residues" evidence="1">
    <location>
        <begin position="205"/>
        <end position="222"/>
    </location>
</feature>
<dbReference type="AlphaFoldDB" id="A0A6C0AMV8"/>
<feature type="region of interest" description="Disordered" evidence="1">
    <location>
        <begin position="335"/>
        <end position="356"/>
    </location>
</feature>
<accession>A0A6C0AMV8</accession>
<reference evidence="2" key="1">
    <citation type="journal article" date="2020" name="Nature">
        <title>Giant virus diversity and host interactions through global metagenomics.</title>
        <authorList>
            <person name="Schulz F."/>
            <person name="Roux S."/>
            <person name="Paez-Espino D."/>
            <person name="Jungbluth S."/>
            <person name="Walsh D.A."/>
            <person name="Denef V.J."/>
            <person name="McMahon K.D."/>
            <person name="Konstantinidis K.T."/>
            <person name="Eloe-Fadrosh E.A."/>
            <person name="Kyrpides N.C."/>
            <person name="Woyke T."/>
        </authorList>
    </citation>
    <scope>NUCLEOTIDE SEQUENCE</scope>
    <source>
        <strain evidence="2">GVMAG-S-1101161-73</strain>
    </source>
</reference>
<feature type="region of interest" description="Disordered" evidence="1">
    <location>
        <begin position="199"/>
        <end position="222"/>
    </location>
</feature>
<evidence type="ECO:0000313" key="2">
    <source>
        <dbReference type="EMBL" id="QHS81134.1"/>
    </source>
</evidence>
<dbReference type="InterPro" id="IPR043913">
    <property type="entry name" value="DUF5764"/>
</dbReference>
<dbReference type="EMBL" id="MN740730">
    <property type="protein sequence ID" value="QHS81134.1"/>
    <property type="molecule type" value="Genomic_DNA"/>
</dbReference>